<comment type="caution">
    <text evidence="4">The sequence shown here is derived from an EMBL/GenBank/DDBJ whole genome shotgun (WGS) entry which is preliminary data.</text>
</comment>
<proteinExistence type="predicted"/>
<dbReference type="InterPro" id="IPR007621">
    <property type="entry name" value="TPM_dom"/>
</dbReference>
<evidence type="ECO:0000313" key="5">
    <source>
        <dbReference type="Proteomes" id="UP000486602"/>
    </source>
</evidence>
<dbReference type="Gene3D" id="3.10.310.50">
    <property type="match status" value="1"/>
</dbReference>
<dbReference type="RefSeq" id="WP_163285179.1">
    <property type="nucleotide sequence ID" value="NZ_JAAGVY010000015.1"/>
</dbReference>
<feature type="transmembrane region" description="Helical" evidence="1">
    <location>
        <begin position="180"/>
        <end position="201"/>
    </location>
</feature>
<dbReference type="PANTHER" id="PTHR30373">
    <property type="entry name" value="UPF0603 PROTEIN YGCG"/>
    <property type="match status" value="1"/>
</dbReference>
<dbReference type="AlphaFoldDB" id="A0A7K3WT00"/>
<protein>
    <submittedName>
        <fullName evidence="4">TPM domain-containing protein</fullName>
    </submittedName>
</protein>
<keyword evidence="1" id="KW-1133">Transmembrane helix</keyword>
<keyword evidence="5" id="KW-1185">Reference proteome</keyword>
<feature type="chain" id="PRO_5029696606" evidence="2">
    <location>
        <begin position="22"/>
        <end position="268"/>
    </location>
</feature>
<dbReference type="EMBL" id="JAAGVY010000015">
    <property type="protein sequence ID" value="NEN23785.1"/>
    <property type="molecule type" value="Genomic_DNA"/>
</dbReference>
<evidence type="ECO:0000313" key="4">
    <source>
        <dbReference type="EMBL" id="NEN23785.1"/>
    </source>
</evidence>
<keyword evidence="1" id="KW-0812">Transmembrane</keyword>
<organism evidence="4 5">
    <name type="scientific">Cryomorpha ignava</name>
    <dbReference type="NCBI Taxonomy" id="101383"/>
    <lineage>
        <taxon>Bacteria</taxon>
        <taxon>Pseudomonadati</taxon>
        <taxon>Bacteroidota</taxon>
        <taxon>Flavobacteriia</taxon>
        <taxon>Flavobacteriales</taxon>
        <taxon>Cryomorphaceae</taxon>
        <taxon>Cryomorpha</taxon>
    </lineage>
</organism>
<feature type="domain" description="TPM" evidence="3">
    <location>
        <begin position="36"/>
        <end position="162"/>
    </location>
</feature>
<evidence type="ECO:0000256" key="2">
    <source>
        <dbReference type="SAM" id="SignalP"/>
    </source>
</evidence>
<keyword evidence="2" id="KW-0732">Signal</keyword>
<feature type="signal peptide" evidence="2">
    <location>
        <begin position="1"/>
        <end position="21"/>
    </location>
</feature>
<evidence type="ECO:0000256" key="1">
    <source>
        <dbReference type="SAM" id="Phobius"/>
    </source>
</evidence>
<evidence type="ECO:0000259" key="3">
    <source>
        <dbReference type="Pfam" id="PF04536"/>
    </source>
</evidence>
<accession>A0A7K3WT00</accession>
<reference evidence="4 5" key="1">
    <citation type="submission" date="2020-02" db="EMBL/GenBank/DDBJ databases">
        <title>Out from the shadows clarifying the taxonomy of the family Cryomorphaceae and related taxa by utilizing the GTDB taxonomic framework.</title>
        <authorList>
            <person name="Bowman J.P."/>
        </authorList>
    </citation>
    <scope>NUCLEOTIDE SEQUENCE [LARGE SCALE GENOMIC DNA]</scope>
    <source>
        <strain evidence="4 5">QSSC 1-22</strain>
    </source>
</reference>
<dbReference type="Proteomes" id="UP000486602">
    <property type="component" value="Unassembled WGS sequence"/>
</dbReference>
<sequence length="268" mass="28214">MSKLKALFSGFLILFVLGVSAQSTDDCYPPKPNRLVVDADNILTDQEESRLEEKLQKLNKETSNQVVIVTINELCAGDAAMTAYEIGERWGVGQKGFDNGVVILVKASGGPGERATFIAPGYGLEGILPDATAKLIVDREMVPNFKGKNYYAGLDKAVTIISELATSEYSYKDYNEKEKGGGFMALLPILFFVGIWFFLMYRRTNVYARNNNLGFWAALALMGAAGGRSHGGSFGGFSGGSGGFGGGGGGFGGFGGGSFGGGGAGGSW</sequence>
<dbReference type="Pfam" id="PF04536">
    <property type="entry name" value="TPM_phosphatase"/>
    <property type="match status" value="1"/>
</dbReference>
<name>A0A7K3WT00_9FLAO</name>
<gene>
    <name evidence="4" type="ORF">G3O08_09755</name>
</gene>
<dbReference type="PANTHER" id="PTHR30373:SF2">
    <property type="entry name" value="UPF0603 PROTEIN YGCG"/>
    <property type="match status" value="1"/>
</dbReference>
<keyword evidence="1" id="KW-0472">Membrane</keyword>